<feature type="non-terminal residue" evidence="2">
    <location>
        <position position="314"/>
    </location>
</feature>
<name>A0ABP0R5I2_9DINO</name>
<dbReference type="Pfam" id="PF09758">
    <property type="entry name" value="FPL"/>
    <property type="match status" value="1"/>
</dbReference>
<sequence>VPKEPLPAEEFTVEGTTNMLIYLTYALSDDPNFRNFWPHTVSEADAVIEQLRMIAKAVQFGSRKNKDIVQCFVDHRGLHMLVKCLLSFRTPSGIRAQGWQSLCLVLQNVKDRDVRHAEPQSHMQLIHANDDTFDLLIREEGAALNQLFSGKPDLSVEEHLQFFVSALKTVCMRTSVESLPYLMTEDRDLPVFRRAMAYTAYDEALVRTMARSAQLWIFPKLKQNQELLCIALDIAKSEMLGLVICAMFGVDFQRFGNYLQYCKTCAKLTLELLALCCYEHFRFSRLPMLLCTLLRKNWLTMAQASQRRSDSLFR</sequence>
<dbReference type="EMBL" id="CAXAMM010040851">
    <property type="protein sequence ID" value="CAK9095835.1"/>
    <property type="molecule type" value="Genomic_DNA"/>
</dbReference>
<protein>
    <recommendedName>
        <fullName evidence="1">FPL domain-containing protein</fullName>
    </recommendedName>
</protein>
<accession>A0ABP0R5I2</accession>
<feature type="domain" description="FPL" evidence="1">
    <location>
        <begin position="51"/>
        <end position="217"/>
    </location>
</feature>
<reference evidence="2 3" key="1">
    <citation type="submission" date="2024-02" db="EMBL/GenBank/DDBJ databases">
        <authorList>
            <person name="Chen Y."/>
            <person name="Shah S."/>
            <person name="Dougan E. K."/>
            <person name="Thang M."/>
            <person name="Chan C."/>
        </authorList>
    </citation>
    <scope>NUCLEOTIDE SEQUENCE [LARGE SCALE GENOMIC DNA]</scope>
</reference>
<dbReference type="Proteomes" id="UP001642464">
    <property type="component" value="Unassembled WGS sequence"/>
</dbReference>
<evidence type="ECO:0000313" key="2">
    <source>
        <dbReference type="EMBL" id="CAK9095835.1"/>
    </source>
</evidence>
<organism evidence="2 3">
    <name type="scientific">Durusdinium trenchii</name>
    <dbReference type="NCBI Taxonomy" id="1381693"/>
    <lineage>
        <taxon>Eukaryota</taxon>
        <taxon>Sar</taxon>
        <taxon>Alveolata</taxon>
        <taxon>Dinophyceae</taxon>
        <taxon>Suessiales</taxon>
        <taxon>Symbiodiniaceae</taxon>
        <taxon>Durusdinium</taxon>
    </lineage>
</organism>
<comment type="caution">
    <text evidence="2">The sequence shown here is derived from an EMBL/GenBank/DDBJ whole genome shotgun (WGS) entry which is preliminary data.</text>
</comment>
<feature type="non-terminal residue" evidence="2">
    <location>
        <position position="1"/>
    </location>
</feature>
<keyword evidence="3" id="KW-1185">Reference proteome</keyword>
<evidence type="ECO:0000259" key="1">
    <source>
        <dbReference type="Pfam" id="PF09758"/>
    </source>
</evidence>
<gene>
    <name evidence="2" type="ORF">SCF082_LOCUS45003</name>
</gene>
<evidence type="ECO:0000313" key="3">
    <source>
        <dbReference type="Proteomes" id="UP001642464"/>
    </source>
</evidence>
<proteinExistence type="predicted"/>
<dbReference type="InterPro" id="IPR019155">
    <property type="entry name" value="CLEC16A/TT9_N"/>
</dbReference>